<protein>
    <recommendedName>
        <fullName evidence="3">Integrase catalytic domain-containing protein</fullName>
    </recommendedName>
</protein>
<dbReference type="Pfam" id="PF22936">
    <property type="entry name" value="Pol_BBD"/>
    <property type="match status" value="1"/>
</dbReference>
<dbReference type="PANTHER" id="PTHR42648">
    <property type="entry name" value="TRANSPOSASE, PUTATIVE-RELATED"/>
    <property type="match status" value="1"/>
</dbReference>
<dbReference type="EMBL" id="CP144745">
    <property type="protein sequence ID" value="WVZ51744.1"/>
    <property type="molecule type" value="Genomic_DNA"/>
</dbReference>
<name>A0AAQ3PLU8_PASNO</name>
<dbReference type="AlphaFoldDB" id="A0AAQ3PLU8"/>
<dbReference type="PROSITE" id="PS50994">
    <property type="entry name" value="INTEGRASE"/>
    <property type="match status" value="1"/>
</dbReference>
<dbReference type="GO" id="GO:0006508">
    <property type="term" value="P:proteolysis"/>
    <property type="evidence" value="ECO:0007669"/>
    <property type="project" value="UniProtKB-KW"/>
</dbReference>
<accession>A0AAQ3PLU8</accession>
<keyword evidence="1" id="KW-0378">Hydrolase</keyword>
<evidence type="ECO:0000259" key="3">
    <source>
        <dbReference type="PROSITE" id="PS50994"/>
    </source>
</evidence>
<feature type="region of interest" description="Disordered" evidence="2">
    <location>
        <begin position="504"/>
        <end position="543"/>
    </location>
</feature>
<evidence type="ECO:0000256" key="1">
    <source>
        <dbReference type="ARBA" id="ARBA00022670"/>
    </source>
</evidence>
<keyword evidence="5" id="KW-1185">Reference proteome</keyword>
<feature type="domain" description="Integrase catalytic" evidence="3">
    <location>
        <begin position="231"/>
        <end position="413"/>
    </location>
</feature>
<dbReference type="InterPro" id="IPR057670">
    <property type="entry name" value="SH3_retrovirus"/>
</dbReference>
<feature type="compositionally biased region" description="Low complexity" evidence="2">
    <location>
        <begin position="504"/>
        <end position="528"/>
    </location>
</feature>
<dbReference type="GO" id="GO:0003676">
    <property type="term" value="F:nucleic acid binding"/>
    <property type="evidence" value="ECO:0007669"/>
    <property type="project" value="InterPro"/>
</dbReference>
<gene>
    <name evidence="4" type="ORF">U9M48_002857</name>
</gene>
<reference evidence="4 5" key="1">
    <citation type="submission" date="2024-02" db="EMBL/GenBank/DDBJ databases">
        <title>High-quality chromosome-scale genome assembly of Pensacola bahiagrass (Paspalum notatum Flugge var. saurae).</title>
        <authorList>
            <person name="Vega J.M."/>
            <person name="Podio M."/>
            <person name="Orjuela J."/>
            <person name="Siena L.A."/>
            <person name="Pessino S.C."/>
            <person name="Combes M.C."/>
            <person name="Mariac C."/>
            <person name="Albertini E."/>
            <person name="Pupilli F."/>
            <person name="Ortiz J.P.A."/>
            <person name="Leblanc O."/>
        </authorList>
    </citation>
    <scope>NUCLEOTIDE SEQUENCE [LARGE SCALE GENOMIC DNA]</scope>
    <source>
        <strain evidence="4">R1</strain>
        <tissue evidence="4">Leaf</tissue>
    </source>
</reference>
<proteinExistence type="predicted"/>
<evidence type="ECO:0000313" key="4">
    <source>
        <dbReference type="EMBL" id="WVZ51744.1"/>
    </source>
</evidence>
<dbReference type="InterPro" id="IPR036397">
    <property type="entry name" value="RNaseH_sf"/>
</dbReference>
<sequence>MVQAWPMPFRVLGAGVLGPRPAFQPQQAMVAQFAPPPAPTQAQGWDHAELYSALQSTSVATQPPPSSADWFMDTGATTHMTSSSGNLPNPRPLPFSTHITVGNGAKLPATHTGAVTLPTSPYPLNLPGALVSPSLIYNLVSVRKLTRDNPITVEFDSRGFSVKDLSTKMVMLRCESADDLYKLRLPQHHALTASASIELWHAWLGHPGTDTLRQLLHNSAFTYNKSVEHVCSSYHLGKHTRLPFSTSKNISYNSDFKYYVVLLDDFTHYIWTSPMRVKSEVLPIIRSFHTYTRTQFQLPVLALQTDNGREFDSSAMRTLLDSHGTQFRLSCLYTSQQNGKAEWILRMINDCAEALNTATYLINRQPCRATGTATPHELLLGIPPNYNNLRTFGYLCYPNTAAVAPHKLYLRSMPCVFLGYPADHRGYRCLDTATRKVITSRHVVFDETQFPFHVPSIPIASPPPPPPPTYIYEGPVLLPAANHRDTSVSTLPIPAATAPLTTLATPTTVPSTTQAASPTASPPTSASSQAVIPPSTTAPAAPGHHMVTWAQDDTRQPSSKYAGYALAATAISPVPTSVHKAL</sequence>
<dbReference type="Gene3D" id="3.30.420.10">
    <property type="entry name" value="Ribonuclease H-like superfamily/Ribonuclease H"/>
    <property type="match status" value="1"/>
</dbReference>
<dbReference type="Pfam" id="PF13976">
    <property type="entry name" value="gag_pre-integrs"/>
    <property type="match status" value="1"/>
</dbReference>
<dbReference type="InterPro" id="IPR012337">
    <property type="entry name" value="RNaseH-like_sf"/>
</dbReference>
<evidence type="ECO:0000313" key="5">
    <source>
        <dbReference type="Proteomes" id="UP001341281"/>
    </source>
</evidence>
<dbReference type="InterPro" id="IPR001584">
    <property type="entry name" value="Integrase_cat-core"/>
</dbReference>
<dbReference type="PANTHER" id="PTHR42648:SF26">
    <property type="entry name" value="INTEGRASE CATALYTIC DOMAIN-CONTAINING PROTEIN"/>
    <property type="match status" value="1"/>
</dbReference>
<dbReference type="SUPFAM" id="SSF53098">
    <property type="entry name" value="Ribonuclease H-like"/>
    <property type="match status" value="1"/>
</dbReference>
<evidence type="ECO:0000256" key="2">
    <source>
        <dbReference type="SAM" id="MobiDB-lite"/>
    </source>
</evidence>
<organism evidence="4 5">
    <name type="scientific">Paspalum notatum var. saurae</name>
    <dbReference type="NCBI Taxonomy" id="547442"/>
    <lineage>
        <taxon>Eukaryota</taxon>
        <taxon>Viridiplantae</taxon>
        <taxon>Streptophyta</taxon>
        <taxon>Embryophyta</taxon>
        <taxon>Tracheophyta</taxon>
        <taxon>Spermatophyta</taxon>
        <taxon>Magnoliopsida</taxon>
        <taxon>Liliopsida</taxon>
        <taxon>Poales</taxon>
        <taxon>Poaceae</taxon>
        <taxon>PACMAD clade</taxon>
        <taxon>Panicoideae</taxon>
        <taxon>Andropogonodae</taxon>
        <taxon>Paspaleae</taxon>
        <taxon>Paspalinae</taxon>
        <taxon>Paspalum</taxon>
    </lineage>
</organism>
<keyword evidence="1" id="KW-0645">Protease</keyword>
<dbReference type="Pfam" id="PF25597">
    <property type="entry name" value="SH3_retrovirus"/>
    <property type="match status" value="1"/>
</dbReference>
<dbReference type="GO" id="GO:0015074">
    <property type="term" value="P:DNA integration"/>
    <property type="evidence" value="ECO:0007669"/>
    <property type="project" value="InterPro"/>
</dbReference>
<dbReference type="InterPro" id="IPR039537">
    <property type="entry name" value="Retrotran_Ty1/copia-like"/>
</dbReference>
<dbReference type="GO" id="GO:0008233">
    <property type="term" value="F:peptidase activity"/>
    <property type="evidence" value="ECO:0007669"/>
    <property type="project" value="UniProtKB-KW"/>
</dbReference>
<dbReference type="Proteomes" id="UP001341281">
    <property type="component" value="Chromosome 01"/>
</dbReference>
<dbReference type="InterPro" id="IPR054722">
    <property type="entry name" value="PolX-like_BBD"/>
</dbReference>
<dbReference type="InterPro" id="IPR025724">
    <property type="entry name" value="GAG-pre-integrase_dom"/>
</dbReference>